<evidence type="ECO:0000313" key="2">
    <source>
        <dbReference type="EMBL" id="MFB5738214.1"/>
    </source>
</evidence>
<comment type="caution">
    <text evidence="3">The sequence shown here is derived from an EMBL/GenBank/DDBJ whole genome shotgun (WGS) entry which is preliminary data.</text>
</comment>
<name>A0A2M9Z999_9LEPT</name>
<gene>
    <name evidence="2" type="ORF">ACE5IX_16975</name>
    <name evidence="3" type="ORF">CH371_16090</name>
</gene>
<accession>A0A2M9Z999</accession>
<evidence type="ECO:0000313" key="5">
    <source>
        <dbReference type="Proteomes" id="UP001580391"/>
    </source>
</evidence>
<dbReference type="EMBL" id="JBHILJ010000011">
    <property type="protein sequence ID" value="MFB5738214.1"/>
    <property type="molecule type" value="Genomic_DNA"/>
</dbReference>
<evidence type="ECO:0000313" key="4">
    <source>
        <dbReference type="Proteomes" id="UP000231912"/>
    </source>
</evidence>
<feature type="chain" id="PRO_5043159133" evidence="1">
    <location>
        <begin position="28"/>
        <end position="174"/>
    </location>
</feature>
<evidence type="ECO:0000313" key="3">
    <source>
        <dbReference type="EMBL" id="PJZ65016.1"/>
    </source>
</evidence>
<keyword evidence="1" id="KW-0732">Signal</keyword>
<dbReference type="RefSeq" id="WP_100759787.1">
    <property type="nucleotide sequence ID" value="NZ_JBHILI010000013.1"/>
</dbReference>
<proteinExistence type="predicted"/>
<reference evidence="3 4" key="1">
    <citation type="submission" date="2017-07" db="EMBL/GenBank/DDBJ databases">
        <title>Leptospira spp. isolated from tropical soils.</title>
        <authorList>
            <person name="Thibeaux R."/>
            <person name="Iraola G."/>
            <person name="Ferres I."/>
            <person name="Bierque E."/>
            <person name="Girault D."/>
            <person name="Soupe-Gilbert M.-E."/>
            <person name="Picardeau M."/>
            <person name="Goarant C."/>
        </authorList>
    </citation>
    <scope>NUCLEOTIDE SEQUENCE [LARGE SCALE GENOMIC DNA]</scope>
    <source>
        <strain evidence="3 4">FH2-C-A2</strain>
    </source>
</reference>
<organism evidence="3 4">
    <name type="scientific">Leptospira wolffii</name>
    <dbReference type="NCBI Taxonomy" id="409998"/>
    <lineage>
        <taxon>Bacteria</taxon>
        <taxon>Pseudomonadati</taxon>
        <taxon>Spirochaetota</taxon>
        <taxon>Spirochaetia</taxon>
        <taxon>Leptospirales</taxon>
        <taxon>Leptospiraceae</taxon>
        <taxon>Leptospira</taxon>
    </lineage>
</organism>
<dbReference type="Proteomes" id="UP001580391">
    <property type="component" value="Unassembled WGS sequence"/>
</dbReference>
<dbReference type="Proteomes" id="UP000231912">
    <property type="component" value="Unassembled WGS sequence"/>
</dbReference>
<dbReference type="AlphaFoldDB" id="A0A2M9Z999"/>
<dbReference type="EMBL" id="NPDT01000007">
    <property type="protein sequence ID" value="PJZ65016.1"/>
    <property type="molecule type" value="Genomic_DNA"/>
</dbReference>
<evidence type="ECO:0000256" key="1">
    <source>
        <dbReference type="SAM" id="SignalP"/>
    </source>
</evidence>
<sequence length="174" mass="19751">MKKQYRLTKAVATLIFFLSLFPLALFAEEDAHYIQPDDFFVSREEYKDQTYINVYIAKELTPASPTKTKGEGEFLQVTDGKKLWTKNFYLTRIATDKDLKIGTNVIMFDMGTEDGYRPPQSKDEARTGNWFLAKITDVSDMFKGIITVSGGYKIQKEAVRVILPKATVTPKGGK</sequence>
<keyword evidence="5" id="KW-1185">Reference proteome</keyword>
<reference evidence="2 5" key="2">
    <citation type="submission" date="2024-09" db="EMBL/GenBank/DDBJ databases">
        <title>Taxonomic and Genotyping Characterization of Leptospira Strains isolated from Multiple Sources in Colombia highlights the importance of intermediate species.</title>
        <authorList>
            <person name="Torres Higuera L."/>
            <person name="Rojas Tapias D."/>
            <person name="Jimenez Velasquez S."/>
            <person name="Renjifo Ibanez C."/>
        </authorList>
    </citation>
    <scope>NUCLEOTIDE SEQUENCE [LARGE SCALE GENOMIC DNA]</scope>
    <source>
        <strain evidence="2 5">Lep080</strain>
    </source>
</reference>
<feature type="signal peptide" evidence="1">
    <location>
        <begin position="1"/>
        <end position="27"/>
    </location>
</feature>
<protein>
    <submittedName>
        <fullName evidence="3">Uncharacterized protein</fullName>
    </submittedName>
</protein>